<organism evidence="1 2">
    <name type="scientific">Mycobacterium pinniadriaticum</name>
    <dbReference type="NCBI Taxonomy" id="2994102"/>
    <lineage>
        <taxon>Bacteria</taxon>
        <taxon>Bacillati</taxon>
        <taxon>Actinomycetota</taxon>
        <taxon>Actinomycetes</taxon>
        <taxon>Mycobacteriales</taxon>
        <taxon>Mycobacteriaceae</taxon>
        <taxon>Mycobacterium</taxon>
    </lineage>
</organism>
<evidence type="ECO:0000313" key="1">
    <source>
        <dbReference type="EMBL" id="MCX2935664.1"/>
    </source>
</evidence>
<sequence>MGLLDVDPAGLQALATRCRSWSAGVAATTPPTSSAGSCQATAAAVNLVHAATATAGAQLATRIQTVASSLTTAAAHYSSTDDSSASDLAALGRRL</sequence>
<reference evidence="1 2" key="1">
    <citation type="submission" date="2022-11" db="EMBL/GenBank/DDBJ databases">
        <title>Mycobacterium sp. nov.</title>
        <authorList>
            <person name="Papic B."/>
            <person name="Spicic S."/>
            <person name="Duvnjak S."/>
        </authorList>
    </citation>
    <scope>NUCLEOTIDE SEQUENCE [LARGE SCALE GENOMIC DNA]</scope>
    <source>
        <strain evidence="1 2">CVI_P4</strain>
    </source>
</reference>
<dbReference type="InterPro" id="IPR022536">
    <property type="entry name" value="EspC"/>
</dbReference>
<evidence type="ECO:0000313" key="2">
    <source>
        <dbReference type="Proteomes" id="UP001300745"/>
    </source>
</evidence>
<comment type="caution">
    <text evidence="1">The sequence shown here is derived from an EMBL/GenBank/DDBJ whole genome shotgun (WGS) entry which is preliminary data.</text>
</comment>
<keyword evidence="2" id="KW-1185">Reference proteome</keyword>
<dbReference type="EMBL" id="JAPJDO010000002">
    <property type="protein sequence ID" value="MCX2935664.1"/>
    <property type="molecule type" value="Genomic_DNA"/>
</dbReference>
<dbReference type="Proteomes" id="UP001300745">
    <property type="component" value="Unassembled WGS sequence"/>
</dbReference>
<accession>A0ABT3S953</accession>
<dbReference type="Pfam" id="PF10824">
    <property type="entry name" value="T7SS_ESX_EspC"/>
    <property type="match status" value="1"/>
</dbReference>
<dbReference type="RefSeq" id="WP_265995038.1">
    <property type="nucleotide sequence ID" value="NZ_JAPJDN010000002.1"/>
</dbReference>
<gene>
    <name evidence="1" type="ORF">ORI27_03055</name>
</gene>
<proteinExistence type="predicted"/>
<protein>
    <submittedName>
        <fullName evidence="1">Type VII secretion target</fullName>
    </submittedName>
</protein>
<name>A0ABT3S953_9MYCO</name>